<proteinExistence type="predicted"/>
<sequence>SSASVTSLSSDPLSPSSTSPLPSSTSGESCFMLSCTSVLSLLSLFQLQRLPHLILPTTTFLPLLTTPTLPPPLTSPPTLPQLLRLKIPQRVGANYSTFGILLLNDTVGSRVDSLEELSNKKPEKIVLRILQEWLEGRGVEPVTWETLVKTLRDCDLSALADEVHQKLPSSHS</sequence>
<name>A0AA35TD01_GEOBA</name>
<evidence type="ECO:0000256" key="1">
    <source>
        <dbReference type="SAM" id="MobiDB-lite"/>
    </source>
</evidence>
<dbReference type="InterPro" id="IPR000488">
    <property type="entry name" value="Death_dom"/>
</dbReference>
<feature type="region of interest" description="Disordered" evidence="1">
    <location>
        <begin position="1"/>
        <end position="23"/>
    </location>
</feature>
<organism evidence="3 4">
    <name type="scientific">Geodia barretti</name>
    <name type="common">Barrett's horny sponge</name>
    <dbReference type="NCBI Taxonomy" id="519541"/>
    <lineage>
        <taxon>Eukaryota</taxon>
        <taxon>Metazoa</taxon>
        <taxon>Porifera</taxon>
        <taxon>Demospongiae</taxon>
        <taxon>Heteroscleromorpha</taxon>
        <taxon>Tetractinellida</taxon>
        <taxon>Astrophorina</taxon>
        <taxon>Geodiidae</taxon>
        <taxon>Geodia</taxon>
    </lineage>
</organism>
<dbReference type="PROSITE" id="PS50017">
    <property type="entry name" value="DEATH_DOMAIN"/>
    <property type="match status" value="1"/>
</dbReference>
<accession>A0AA35TD01</accession>
<dbReference type="AlphaFoldDB" id="A0AA35TD01"/>
<feature type="non-terminal residue" evidence="3">
    <location>
        <position position="1"/>
    </location>
</feature>
<evidence type="ECO:0000313" key="4">
    <source>
        <dbReference type="Proteomes" id="UP001174909"/>
    </source>
</evidence>
<gene>
    <name evidence="3" type="ORF">GBAR_LOCUS25271</name>
</gene>
<feature type="domain" description="Death" evidence="2">
    <location>
        <begin position="114"/>
        <end position="167"/>
    </location>
</feature>
<dbReference type="InterPro" id="IPR011029">
    <property type="entry name" value="DEATH-like_dom_sf"/>
</dbReference>
<evidence type="ECO:0000259" key="2">
    <source>
        <dbReference type="PROSITE" id="PS50017"/>
    </source>
</evidence>
<protein>
    <recommendedName>
        <fullName evidence="2">Death domain-containing protein</fullName>
    </recommendedName>
</protein>
<evidence type="ECO:0000313" key="3">
    <source>
        <dbReference type="EMBL" id="CAI8045688.1"/>
    </source>
</evidence>
<dbReference type="EMBL" id="CASHTH010003498">
    <property type="protein sequence ID" value="CAI8045688.1"/>
    <property type="molecule type" value="Genomic_DNA"/>
</dbReference>
<reference evidence="3" key="1">
    <citation type="submission" date="2023-03" db="EMBL/GenBank/DDBJ databases">
        <authorList>
            <person name="Steffen K."/>
            <person name="Cardenas P."/>
        </authorList>
    </citation>
    <scope>NUCLEOTIDE SEQUENCE</scope>
</reference>
<comment type="caution">
    <text evidence="3">The sequence shown here is derived from an EMBL/GenBank/DDBJ whole genome shotgun (WGS) entry which is preliminary data.</text>
</comment>
<dbReference type="GO" id="GO:0007165">
    <property type="term" value="P:signal transduction"/>
    <property type="evidence" value="ECO:0007669"/>
    <property type="project" value="InterPro"/>
</dbReference>
<keyword evidence="4" id="KW-1185">Reference proteome</keyword>
<dbReference type="Proteomes" id="UP001174909">
    <property type="component" value="Unassembled WGS sequence"/>
</dbReference>
<dbReference type="Gene3D" id="1.10.533.10">
    <property type="entry name" value="Death Domain, Fas"/>
    <property type="match status" value="1"/>
</dbReference>